<reference evidence="2 3" key="1">
    <citation type="journal article" date="2025" name="Microbiol. Resour. Announc.">
        <title>Draft genome sequences for Neonectria magnoliae and Neonectria punicea, canker pathogens of Liriodendron tulipifera and Acer saccharum in West Virginia.</title>
        <authorList>
            <person name="Petronek H.M."/>
            <person name="Kasson M.T."/>
            <person name="Metheny A.M."/>
            <person name="Stauder C.M."/>
            <person name="Lovett B."/>
            <person name="Lynch S.C."/>
            <person name="Garnas J.R."/>
            <person name="Kasson L.R."/>
            <person name="Stajich J.E."/>
        </authorList>
    </citation>
    <scope>NUCLEOTIDE SEQUENCE [LARGE SCALE GENOMIC DNA]</scope>
    <source>
        <strain evidence="2 3">NRRL 64653</strain>
    </source>
</reference>
<dbReference type="Pfam" id="PF01370">
    <property type="entry name" value="Epimerase"/>
    <property type="match status" value="1"/>
</dbReference>
<dbReference type="PANTHER" id="PTHR48079:SF6">
    <property type="entry name" value="NAD(P)-BINDING DOMAIN-CONTAINING PROTEIN-RELATED"/>
    <property type="match status" value="1"/>
</dbReference>
<evidence type="ECO:0000259" key="1">
    <source>
        <dbReference type="Pfam" id="PF01370"/>
    </source>
</evidence>
<keyword evidence="3" id="KW-1185">Reference proteome</keyword>
<protein>
    <recommendedName>
        <fullName evidence="1">NAD-dependent epimerase/dehydratase domain-containing protein</fullName>
    </recommendedName>
</protein>
<dbReference type="PANTHER" id="PTHR48079">
    <property type="entry name" value="PROTEIN YEEZ"/>
    <property type="match status" value="1"/>
</dbReference>
<dbReference type="Proteomes" id="UP001498476">
    <property type="component" value="Unassembled WGS sequence"/>
</dbReference>
<accession>A0ABR1HL21</accession>
<name>A0ABR1HL21_9HYPO</name>
<dbReference type="Gene3D" id="3.40.50.720">
    <property type="entry name" value="NAD(P)-binding Rossmann-like Domain"/>
    <property type="match status" value="1"/>
</dbReference>
<gene>
    <name evidence="2" type="ORF">QQX98_002062</name>
</gene>
<comment type="caution">
    <text evidence="2">The sequence shown here is derived from an EMBL/GenBank/DDBJ whole genome shotgun (WGS) entry which is preliminary data.</text>
</comment>
<organism evidence="2 3">
    <name type="scientific">Neonectria punicea</name>
    <dbReference type="NCBI Taxonomy" id="979145"/>
    <lineage>
        <taxon>Eukaryota</taxon>
        <taxon>Fungi</taxon>
        <taxon>Dikarya</taxon>
        <taxon>Ascomycota</taxon>
        <taxon>Pezizomycotina</taxon>
        <taxon>Sordariomycetes</taxon>
        <taxon>Hypocreomycetidae</taxon>
        <taxon>Hypocreales</taxon>
        <taxon>Nectriaceae</taxon>
        <taxon>Neonectria</taxon>
    </lineage>
</organism>
<evidence type="ECO:0000313" key="3">
    <source>
        <dbReference type="Proteomes" id="UP001498476"/>
    </source>
</evidence>
<dbReference type="EMBL" id="JAZAVJ010000021">
    <property type="protein sequence ID" value="KAK7421595.1"/>
    <property type="molecule type" value="Genomic_DNA"/>
</dbReference>
<evidence type="ECO:0000313" key="2">
    <source>
        <dbReference type="EMBL" id="KAK7421595.1"/>
    </source>
</evidence>
<feature type="domain" description="NAD-dependent epimerase/dehydratase" evidence="1">
    <location>
        <begin position="15"/>
        <end position="249"/>
    </location>
</feature>
<dbReference type="InterPro" id="IPR036291">
    <property type="entry name" value="NAD(P)-bd_dom_sf"/>
</dbReference>
<dbReference type="InterPro" id="IPR001509">
    <property type="entry name" value="Epimerase_deHydtase"/>
</dbReference>
<proteinExistence type="predicted"/>
<dbReference type="InterPro" id="IPR051783">
    <property type="entry name" value="NAD(P)-dependent_oxidoreduct"/>
</dbReference>
<sequence>MTSANNIQPNQARTVLVTGANGYIGSAICRAFIRAGWKTFGLVRKASATTELTLAEAIPVVGTFTDLSFLDALYEQSQTFDAIVSCTEQVPGYAAHFAEVMGLVRTLAEKSNQNGVRPLVLWSSGCKDYGSGDVHGAPGLSPHNEDSPLNTMALLQERTESCLRVFDYPALFDAAVLRPTCVFGYSSSYYGAMFDFAAQEAARGVKVLTIPGNPNSIMHATHIDDCAEAYLALAEHEDRKKVAGQAFNISSHRYETSREVTEALAKEYGFEGGVEYVPVEEAGPTFPAGLHAVFSFSQWVGGDKIRAVTGWKDKRLLFSENVGVHRRAYDLLKVGGHENIKEVQRRIEGGFK</sequence>
<dbReference type="SUPFAM" id="SSF51735">
    <property type="entry name" value="NAD(P)-binding Rossmann-fold domains"/>
    <property type="match status" value="1"/>
</dbReference>